<dbReference type="InterPro" id="IPR001202">
    <property type="entry name" value="WW_dom"/>
</dbReference>
<dbReference type="EMBL" id="KL584752">
    <property type="protein sequence ID" value="KEQ98305.1"/>
    <property type="molecule type" value="Genomic_DNA"/>
</dbReference>
<keyword evidence="4" id="KW-1185">Reference proteome</keyword>
<feature type="compositionally biased region" description="Low complexity" evidence="1">
    <location>
        <begin position="35"/>
        <end position="44"/>
    </location>
</feature>
<feature type="compositionally biased region" description="Polar residues" evidence="1">
    <location>
        <begin position="124"/>
        <end position="140"/>
    </location>
</feature>
<dbReference type="PROSITE" id="PS50020">
    <property type="entry name" value="WW_DOMAIN_2"/>
    <property type="match status" value="1"/>
</dbReference>
<organism evidence="3 4">
    <name type="scientific">Aureobasidium subglaciale (strain EXF-2481)</name>
    <name type="common">Aureobasidium pullulans var. subglaciale</name>
    <dbReference type="NCBI Taxonomy" id="1043005"/>
    <lineage>
        <taxon>Eukaryota</taxon>
        <taxon>Fungi</taxon>
        <taxon>Dikarya</taxon>
        <taxon>Ascomycota</taxon>
        <taxon>Pezizomycotina</taxon>
        <taxon>Dothideomycetes</taxon>
        <taxon>Dothideomycetidae</taxon>
        <taxon>Dothideales</taxon>
        <taxon>Saccotheciaceae</taxon>
        <taxon>Aureobasidium</taxon>
    </lineage>
</organism>
<gene>
    <name evidence="3" type="ORF">AUEXF2481DRAFT_2265</name>
</gene>
<protein>
    <recommendedName>
        <fullName evidence="2">WW domain-containing protein</fullName>
    </recommendedName>
</protein>
<dbReference type="InterPro" id="IPR036020">
    <property type="entry name" value="WW_dom_sf"/>
</dbReference>
<name>A0A074YKT6_AURSE</name>
<dbReference type="CDD" id="cd00201">
    <property type="entry name" value="WW"/>
    <property type="match status" value="1"/>
</dbReference>
<feature type="domain" description="WW" evidence="2">
    <location>
        <begin position="87"/>
        <end position="121"/>
    </location>
</feature>
<dbReference type="AlphaFoldDB" id="A0A074YKT6"/>
<dbReference type="OrthoDB" id="2444812at2759"/>
<dbReference type="HOGENOM" id="CLU_061843_0_1_1"/>
<dbReference type="SUPFAM" id="SSF51045">
    <property type="entry name" value="WW domain"/>
    <property type="match status" value="1"/>
</dbReference>
<reference evidence="3 4" key="1">
    <citation type="journal article" date="2014" name="BMC Genomics">
        <title>Genome sequencing of four Aureobasidium pullulans varieties: biotechnological potential, stress tolerance, and description of new species.</title>
        <authorList>
            <person name="Gostin Ar C."/>
            <person name="Ohm R.A."/>
            <person name="Kogej T."/>
            <person name="Sonjak S."/>
            <person name="Turk M."/>
            <person name="Zajc J."/>
            <person name="Zalar P."/>
            <person name="Grube M."/>
            <person name="Sun H."/>
            <person name="Han J."/>
            <person name="Sharma A."/>
            <person name="Chiniquy J."/>
            <person name="Ngan C.Y."/>
            <person name="Lipzen A."/>
            <person name="Barry K."/>
            <person name="Grigoriev I.V."/>
            <person name="Gunde-Cimerman N."/>
        </authorList>
    </citation>
    <scope>NUCLEOTIDE SEQUENCE [LARGE SCALE GENOMIC DNA]</scope>
    <source>
        <strain evidence="3 4">EXF-2481</strain>
    </source>
</reference>
<dbReference type="Proteomes" id="UP000030641">
    <property type="component" value="Unassembled WGS sequence"/>
</dbReference>
<dbReference type="Pfam" id="PF00397">
    <property type="entry name" value="WW"/>
    <property type="match status" value="1"/>
</dbReference>
<feature type="compositionally biased region" description="Basic and acidic residues" evidence="1">
    <location>
        <begin position="250"/>
        <end position="260"/>
    </location>
</feature>
<feature type="compositionally biased region" description="Basic and acidic residues" evidence="1">
    <location>
        <begin position="175"/>
        <end position="184"/>
    </location>
</feature>
<evidence type="ECO:0000313" key="4">
    <source>
        <dbReference type="Proteomes" id="UP000030641"/>
    </source>
</evidence>
<feature type="region of interest" description="Disordered" evidence="1">
    <location>
        <begin position="115"/>
        <end position="201"/>
    </location>
</feature>
<evidence type="ECO:0000313" key="3">
    <source>
        <dbReference type="EMBL" id="KEQ98305.1"/>
    </source>
</evidence>
<evidence type="ECO:0000259" key="2">
    <source>
        <dbReference type="PROSITE" id="PS50020"/>
    </source>
</evidence>
<feature type="region of interest" description="Disordered" evidence="1">
    <location>
        <begin position="250"/>
        <end position="281"/>
    </location>
</feature>
<evidence type="ECO:0000256" key="1">
    <source>
        <dbReference type="SAM" id="MobiDB-lite"/>
    </source>
</evidence>
<feature type="region of interest" description="Disordered" evidence="1">
    <location>
        <begin position="1"/>
        <end position="100"/>
    </location>
</feature>
<feature type="compositionally biased region" description="Basic and acidic residues" evidence="1">
    <location>
        <begin position="18"/>
        <end position="27"/>
    </location>
</feature>
<dbReference type="InParanoid" id="A0A074YKT6"/>
<dbReference type="OMA" id="DCQWDPN"/>
<dbReference type="Gene3D" id="2.20.70.10">
    <property type="match status" value="1"/>
</dbReference>
<dbReference type="PROSITE" id="PS01159">
    <property type="entry name" value="WW_DOMAIN_1"/>
    <property type="match status" value="1"/>
</dbReference>
<feature type="compositionally biased region" description="Low complexity" evidence="1">
    <location>
        <begin position="185"/>
        <end position="201"/>
    </location>
</feature>
<dbReference type="SMART" id="SM00456">
    <property type="entry name" value="WW"/>
    <property type="match status" value="1"/>
</dbReference>
<dbReference type="RefSeq" id="XP_013346630.1">
    <property type="nucleotide sequence ID" value="XM_013491176.1"/>
</dbReference>
<dbReference type="STRING" id="1043005.A0A074YKT6"/>
<accession>A0A074YKT6</accession>
<sequence length="314" mass="34800">MAEAQDQAPQVELATAPEHQDVQEASEHTLTSLTPQLESPPSQEGSEEGEMADTEGAPTDGDAPPLPDEPLPDDAPPLPDEPLPAPVQEDDGWSAQLDPTTGCWYFLNSYTGLSQWENPRIPTNIPSQQYAPGTGPTSQAPGTEAVTAPPPPPREPYLGYNPKIHGDFDPNADYAKWHEEHQTEEWAASEAALAQQQQPTAAFEQAGTFNRFTGAFQAADKGAENHNDENKSKRQLNAFFDVDRAANAHEGRSLKAERANQKLSKKQVKAFNESRRAKKEQKRRDFLMKVYFASFRPEQLSRPMDMYNDQVAEF</sequence>
<dbReference type="GeneID" id="25362651"/>
<feature type="compositionally biased region" description="Pro residues" evidence="1">
    <location>
        <begin position="64"/>
        <end position="85"/>
    </location>
</feature>
<proteinExistence type="predicted"/>